<gene>
    <name evidence="9" type="ORF">FC23_GL000052</name>
</gene>
<sequence length="319" mass="36619">MANKVLTIVVPCYDEQEVLHETSRLLKNIILDLVDQNKISANSKILFVNDGSKDKTWEIIEQLQSQDKVFTGIRLSRNFGHQNAVMAGLSRAVWYSDMMITIDADLQDDIEKIYEMVDNYYQGFDIVYGVRNNRDTDTGFKRTTAEVYYWLMTKMGVNLIPNHADYRLMSKRAVEALLEYHEENLFLRGIVPELGFNTTKVYYKRKERFAGESHYPLKKMLGLAINGITSFTIAPIKIILYLGILMMLYGGGAMMLLGVTHHLSNYSSLINSLWLVGGIQMITLSVIGTYVGKVFNDVKKRPRFIIEDDTYSNMMKNVR</sequence>
<comment type="subcellular location">
    <subcellularLocation>
        <location evidence="1">Membrane</location>
        <topology evidence="1">Multi-pass membrane protein</topology>
    </subcellularLocation>
</comment>
<keyword evidence="10" id="KW-1185">Reference proteome</keyword>
<feature type="domain" description="Glycosyltransferase 2-like" evidence="8">
    <location>
        <begin position="7"/>
        <end position="147"/>
    </location>
</feature>
<reference evidence="9 10" key="1">
    <citation type="journal article" date="2015" name="Genome Announc.">
        <title>Expanding the biotechnology potential of lactobacilli through comparative genomics of 213 strains and associated genera.</title>
        <authorList>
            <person name="Sun Z."/>
            <person name="Harris H.M."/>
            <person name="McCann A."/>
            <person name="Guo C."/>
            <person name="Argimon S."/>
            <person name="Zhang W."/>
            <person name="Yang X."/>
            <person name="Jeffery I.B."/>
            <person name="Cooney J.C."/>
            <person name="Kagawa T.F."/>
            <person name="Liu W."/>
            <person name="Song Y."/>
            <person name="Salvetti E."/>
            <person name="Wrobel A."/>
            <person name="Rasinkangas P."/>
            <person name="Parkhill J."/>
            <person name="Rea M.C."/>
            <person name="O'Sullivan O."/>
            <person name="Ritari J."/>
            <person name="Douillard F.P."/>
            <person name="Paul Ross R."/>
            <person name="Yang R."/>
            <person name="Briner A.E."/>
            <person name="Felis G.E."/>
            <person name="de Vos W.M."/>
            <person name="Barrangou R."/>
            <person name="Klaenhammer T.R."/>
            <person name="Caufield P.W."/>
            <person name="Cui Y."/>
            <person name="Zhang H."/>
            <person name="O'Toole P.W."/>
        </authorList>
    </citation>
    <scope>NUCLEOTIDE SEQUENCE [LARGE SCALE GENOMIC DNA]</scope>
    <source>
        <strain evidence="9 10">DSM 15354</strain>
    </source>
</reference>
<evidence type="ECO:0000259" key="8">
    <source>
        <dbReference type="Pfam" id="PF00535"/>
    </source>
</evidence>
<dbReference type="Proteomes" id="UP000051931">
    <property type="component" value="Unassembled WGS sequence"/>
</dbReference>
<dbReference type="GO" id="GO:0005886">
    <property type="term" value="C:plasma membrane"/>
    <property type="evidence" value="ECO:0007669"/>
    <property type="project" value="TreeGrafter"/>
</dbReference>
<evidence type="ECO:0000256" key="5">
    <source>
        <dbReference type="ARBA" id="ARBA00022989"/>
    </source>
</evidence>
<dbReference type="RefSeq" id="WP_027824821.1">
    <property type="nucleotide sequence ID" value="NZ_AUEI01000004.1"/>
</dbReference>
<evidence type="ECO:0000256" key="4">
    <source>
        <dbReference type="ARBA" id="ARBA00022692"/>
    </source>
</evidence>
<comment type="caution">
    <text evidence="9">The sequence shown here is derived from an EMBL/GenBank/DDBJ whole genome shotgun (WGS) entry which is preliminary data.</text>
</comment>
<evidence type="ECO:0000256" key="2">
    <source>
        <dbReference type="ARBA" id="ARBA00022676"/>
    </source>
</evidence>
<dbReference type="STRING" id="1122152.GCA_000425905_00634"/>
<protein>
    <submittedName>
        <fullName evidence="9">Bactoprenol glucosyl transferase</fullName>
    </submittedName>
</protein>
<dbReference type="PATRIC" id="fig|1122152.4.peg.52"/>
<proteinExistence type="predicted"/>
<keyword evidence="4 7" id="KW-0812">Transmembrane</keyword>
<evidence type="ECO:0000256" key="6">
    <source>
        <dbReference type="ARBA" id="ARBA00023136"/>
    </source>
</evidence>
<dbReference type="OrthoDB" id="9807778at2"/>
<keyword evidence="3 9" id="KW-0808">Transferase</keyword>
<dbReference type="EMBL" id="AZFB01000001">
    <property type="protein sequence ID" value="KRL63805.1"/>
    <property type="molecule type" value="Genomic_DNA"/>
</dbReference>
<evidence type="ECO:0000256" key="1">
    <source>
        <dbReference type="ARBA" id="ARBA00004141"/>
    </source>
</evidence>
<evidence type="ECO:0000256" key="7">
    <source>
        <dbReference type="SAM" id="Phobius"/>
    </source>
</evidence>
<dbReference type="PANTHER" id="PTHR48090:SF1">
    <property type="entry name" value="PROPHAGE BACTOPRENOL GLUCOSYL TRANSFERASE HOMOLOG"/>
    <property type="match status" value="1"/>
</dbReference>
<accession>A0A0R1S3Z4</accession>
<dbReference type="eggNOG" id="COG0463">
    <property type="taxonomic scope" value="Bacteria"/>
</dbReference>
<keyword evidence="5 7" id="KW-1133">Transmembrane helix</keyword>
<keyword evidence="2" id="KW-0328">Glycosyltransferase</keyword>
<dbReference type="Gene3D" id="3.90.550.10">
    <property type="entry name" value="Spore Coat Polysaccharide Biosynthesis Protein SpsA, Chain A"/>
    <property type="match status" value="1"/>
</dbReference>
<dbReference type="InterPro" id="IPR001173">
    <property type="entry name" value="Glyco_trans_2-like"/>
</dbReference>
<dbReference type="AlphaFoldDB" id="A0A0R1S3Z4"/>
<dbReference type="PANTHER" id="PTHR48090">
    <property type="entry name" value="UNDECAPRENYL-PHOSPHATE 4-DEOXY-4-FORMAMIDO-L-ARABINOSE TRANSFERASE-RELATED"/>
    <property type="match status" value="1"/>
</dbReference>
<organism evidence="9 10">
    <name type="scientific">Lactobacillus psittaci DSM 15354</name>
    <dbReference type="NCBI Taxonomy" id="1122152"/>
    <lineage>
        <taxon>Bacteria</taxon>
        <taxon>Bacillati</taxon>
        <taxon>Bacillota</taxon>
        <taxon>Bacilli</taxon>
        <taxon>Lactobacillales</taxon>
        <taxon>Lactobacillaceae</taxon>
        <taxon>Lactobacillus</taxon>
    </lineage>
</organism>
<evidence type="ECO:0000313" key="10">
    <source>
        <dbReference type="Proteomes" id="UP000051931"/>
    </source>
</evidence>
<name>A0A0R1S3Z4_9LACO</name>
<keyword evidence="6 7" id="KW-0472">Membrane</keyword>
<feature type="transmembrane region" description="Helical" evidence="7">
    <location>
        <begin position="272"/>
        <end position="291"/>
    </location>
</feature>
<dbReference type="InterPro" id="IPR029044">
    <property type="entry name" value="Nucleotide-diphossugar_trans"/>
</dbReference>
<dbReference type="GO" id="GO:0016757">
    <property type="term" value="F:glycosyltransferase activity"/>
    <property type="evidence" value="ECO:0007669"/>
    <property type="project" value="UniProtKB-KW"/>
</dbReference>
<dbReference type="SUPFAM" id="SSF53448">
    <property type="entry name" value="Nucleotide-diphospho-sugar transferases"/>
    <property type="match status" value="1"/>
</dbReference>
<dbReference type="CDD" id="cd04187">
    <property type="entry name" value="DPM1_like_bac"/>
    <property type="match status" value="1"/>
</dbReference>
<dbReference type="Pfam" id="PF00535">
    <property type="entry name" value="Glycos_transf_2"/>
    <property type="match status" value="1"/>
</dbReference>
<evidence type="ECO:0000313" key="9">
    <source>
        <dbReference type="EMBL" id="KRL63805.1"/>
    </source>
</evidence>
<evidence type="ECO:0000256" key="3">
    <source>
        <dbReference type="ARBA" id="ARBA00022679"/>
    </source>
</evidence>
<dbReference type="InterPro" id="IPR050256">
    <property type="entry name" value="Glycosyltransferase_2"/>
</dbReference>
<feature type="transmembrane region" description="Helical" evidence="7">
    <location>
        <begin position="238"/>
        <end position="260"/>
    </location>
</feature>